<organism evidence="2 3">
    <name type="scientific">Nocardioides mangrovi</name>
    <dbReference type="NCBI Taxonomy" id="2874580"/>
    <lineage>
        <taxon>Bacteria</taxon>
        <taxon>Bacillati</taxon>
        <taxon>Actinomycetota</taxon>
        <taxon>Actinomycetes</taxon>
        <taxon>Propionibacteriales</taxon>
        <taxon>Nocardioidaceae</taxon>
        <taxon>Nocardioides</taxon>
    </lineage>
</organism>
<dbReference type="SUPFAM" id="SSF50129">
    <property type="entry name" value="GroES-like"/>
    <property type="match status" value="1"/>
</dbReference>
<dbReference type="Pfam" id="PF00107">
    <property type="entry name" value="ADH_zinc_N"/>
    <property type="match status" value="1"/>
</dbReference>
<evidence type="ECO:0000313" key="2">
    <source>
        <dbReference type="EMBL" id="MBZ5738377.1"/>
    </source>
</evidence>
<dbReference type="PANTHER" id="PTHR43677">
    <property type="entry name" value="SHORT-CHAIN DEHYDROGENASE/REDUCTASE"/>
    <property type="match status" value="1"/>
</dbReference>
<protein>
    <submittedName>
        <fullName evidence="2">NADPH:quinone oxidoreductase family protein</fullName>
    </submittedName>
</protein>
<dbReference type="CDD" id="cd08241">
    <property type="entry name" value="QOR1"/>
    <property type="match status" value="1"/>
</dbReference>
<dbReference type="InterPro" id="IPR051397">
    <property type="entry name" value="Zn-ADH-like_protein"/>
</dbReference>
<name>A0ABS7UC64_9ACTN</name>
<feature type="domain" description="Enoyl reductase (ER)" evidence="1">
    <location>
        <begin position="14"/>
        <end position="322"/>
    </location>
</feature>
<sequence>MRALVLPATTGPDGAGLADVPEPDGAHPWADGERLLVDVRAAAVSFPDVLQSRGRYQHGAPAPYVVGGEYAGTVLEAPAGSRFRPGDRVAGFTCWGAIAERTLAIPRHTVRIPDAMSWVEGAAFYLNYVTAWFTLHRAGFRDGESVLVHGAAGGVGTATLDLLRGRAKPVVAVVSSERKAEVARGCGADEVVPAGGDWLGEVRELTHGLGVDVVVDPVGGDRFTDSLRALDVGGRLMVVGFADGAIPEVKVNRLLLRDLTVMGVALEPWQQRFAGFADELTDALEQAATRVSPYVGTVLPLERAHEAMGILDRREALGKVVVEVASDR</sequence>
<dbReference type="PANTHER" id="PTHR43677:SF4">
    <property type="entry name" value="QUINONE OXIDOREDUCTASE-LIKE PROTEIN 2"/>
    <property type="match status" value="1"/>
</dbReference>
<dbReference type="InterPro" id="IPR011032">
    <property type="entry name" value="GroES-like_sf"/>
</dbReference>
<dbReference type="RefSeq" id="WP_224122749.1">
    <property type="nucleotide sequence ID" value="NZ_JAIQZJ010000004.1"/>
</dbReference>
<evidence type="ECO:0000259" key="1">
    <source>
        <dbReference type="SMART" id="SM00829"/>
    </source>
</evidence>
<dbReference type="InterPro" id="IPR013154">
    <property type="entry name" value="ADH-like_N"/>
</dbReference>
<dbReference type="Gene3D" id="3.40.50.720">
    <property type="entry name" value="NAD(P)-binding Rossmann-like Domain"/>
    <property type="match status" value="1"/>
</dbReference>
<dbReference type="InterPro" id="IPR013149">
    <property type="entry name" value="ADH-like_C"/>
</dbReference>
<proteinExistence type="predicted"/>
<dbReference type="Pfam" id="PF08240">
    <property type="entry name" value="ADH_N"/>
    <property type="match status" value="1"/>
</dbReference>
<reference evidence="2 3" key="1">
    <citation type="submission" date="2021-09" db="EMBL/GenBank/DDBJ databases">
        <title>Whole genome sequence of Nocardioides sp. GBK3QG-3.</title>
        <authorList>
            <person name="Tuo L."/>
        </authorList>
    </citation>
    <scope>NUCLEOTIDE SEQUENCE [LARGE SCALE GENOMIC DNA]</scope>
    <source>
        <strain evidence="2 3">GBK3QG-3</strain>
    </source>
</reference>
<comment type="caution">
    <text evidence="2">The sequence shown here is derived from an EMBL/GenBank/DDBJ whole genome shotgun (WGS) entry which is preliminary data.</text>
</comment>
<keyword evidence="3" id="KW-1185">Reference proteome</keyword>
<dbReference type="SMART" id="SM00829">
    <property type="entry name" value="PKS_ER"/>
    <property type="match status" value="1"/>
</dbReference>
<evidence type="ECO:0000313" key="3">
    <source>
        <dbReference type="Proteomes" id="UP000780875"/>
    </source>
</evidence>
<dbReference type="InterPro" id="IPR020843">
    <property type="entry name" value="ER"/>
</dbReference>
<dbReference type="Proteomes" id="UP000780875">
    <property type="component" value="Unassembled WGS sequence"/>
</dbReference>
<dbReference type="Gene3D" id="3.90.180.10">
    <property type="entry name" value="Medium-chain alcohol dehydrogenases, catalytic domain"/>
    <property type="match status" value="1"/>
</dbReference>
<dbReference type="EMBL" id="JAIQZJ010000004">
    <property type="protein sequence ID" value="MBZ5738377.1"/>
    <property type="molecule type" value="Genomic_DNA"/>
</dbReference>
<gene>
    <name evidence="2" type="ORF">K8U61_09405</name>
</gene>
<accession>A0ABS7UC64</accession>
<dbReference type="SUPFAM" id="SSF51735">
    <property type="entry name" value="NAD(P)-binding Rossmann-fold domains"/>
    <property type="match status" value="1"/>
</dbReference>
<dbReference type="InterPro" id="IPR036291">
    <property type="entry name" value="NAD(P)-bd_dom_sf"/>
</dbReference>